<evidence type="ECO:0000256" key="3">
    <source>
        <dbReference type="ARBA" id="ARBA00023082"/>
    </source>
</evidence>
<dbReference type="KEGG" id="fer:FNB15_00280"/>
<dbReference type="InterPro" id="IPR013324">
    <property type="entry name" value="RNA_pol_sigma_r3/r4-like"/>
</dbReference>
<evidence type="ECO:0000256" key="1">
    <source>
        <dbReference type="ARBA" id="ARBA00010641"/>
    </source>
</evidence>
<comment type="similarity">
    <text evidence="1">Belongs to the sigma-70 factor family. ECF subfamily.</text>
</comment>
<dbReference type="PANTHER" id="PTHR43133:SF25">
    <property type="entry name" value="RNA POLYMERASE SIGMA FACTOR RFAY-RELATED"/>
    <property type="match status" value="1"/>
</dbReference>
<evidence type="ECO:0000259" key="7">
    <source>
        <dbReference type="Pfam" id="PF08281"/>
    </source>
</evidence>
<dbReference type="CDD" id="cd06171">
    <property type="entry name" value="Sigma70_r4"/>
    <property type="match status" value="1"/>
</dbReference>
<keyword evidence="9" id="KW-1185">Reference proteome</keyword>
<proteinExistence type="inferred from homology"/>
<dbReference type="Gene3D" id="1.10.1740.10">
    <property type="match status" value="1"/>
</dbReference>
<dbReference type="Pfam" id="PF04542">
    <property type="entry name" value="Sigma70_r2"/>
    <property type="match status" value="1"/>
</dbReference>
<dbReference type="NCBIfam" id="TIGR02937">
    <property type="entry name" value="sigma70-ECF"/>
    <property type="match status" value="1"/>
</dbReference>
<dbReference type="GO" id="GO:0003677">
    <property type="term" value="F:DNA binding"/>
    <property type="evidence" value="ECO:0007669"/>
    <property type="project" value="InterPro"/>
</dbReference>
<dbReference type="AlphaFoldDB" id="A0A516GWH1"/>
<dbReference type="PANTHER" id="PTHR43133">
    <property type="entry name" value="RNA POLYMERASE ECF-TYPE SIGMA FACTO"/>
    <property type="match status" value="1"/>
</dbReference>
<dbReference type="InterPro" id="IPR013325">
    <property type="entry name" value="RNA_pol_sigma_r2"/>
</dbReference>
<sequence length="184" mass="20727">MFPMTDAIHGLLLETLPSLKAFSIMLTRDRTWAEDLTQETVLRVLAKSEQFQPGTNFKAWAFTIMRHQHIDQARRRRREATTFGDSSAIENLMAVKAPQEDAMVLGELLQAVDTLNKAQRETLMLVVGSGLSYEEAAKVCGCPIGTIRSRLARARQELEAKMLGESPMPRNPTPRETRLAELHH</sequence>
<dbReference type="GO" id="GO:0006352">
    <property type="term" value="P:DNA-templated transcription initiation"/>
    <property type="evidence" value="ECO:0007669"/>
    <property type="project" value="InterPro"/>
</dbReference>
<gene>
    <name evidence="8" type="ORF">FNB15_00280</name>
</gene>
<feature type="domain" description="RNA polymerase sigma-70 region 2" evidence="6">
    <location>
        <begin position="16"/>
        <end position="78"/>
    </location>
</feature>
<dbReference type="Proteomes" id="UP000317496">
    <property type="component" value="Chromosome"/>
</dbReference>
<feature type="domain" description="RNA polymerase sigma factor 70 region 4 type 2" evidence="7">
    <location>
        <begin position="106"/>
        <end position="158"/>
    </location>
</feature>
<protein>
    <submittedName>
        <fullName evidence="8">Sigma-70 family RNA polymerase sigma factor</fullName>
    </submittedName>
</protein>
<dbReference type="InterPro" id="IPR039425">
    <property type="entry name" value="RNA_pol_sigma-70-like"/>
</dbReference>
<dbReference type="Gene3D" id="1.10.10.10">
    <property type="entry name" value="Winged helix-like DNA-binding domain superfamily/Winged helix DNA-binding domain"/>
    <property type="match status" value="1"/>
</dbReference>
<dbReference type="InterPro" id="IPR036388">
    <property type="entry name" value="WH-like_DNA-bd_sf"/>
</dbReference>
<keyword evidence="2" id="KW-0805">Transcription regulation</keyword>
<evidence type="ECO:0000256" key="5">
    <source>
        <dbReference type="SAM" id="MobiDB-lite"/>
    </source>
</evidence>
<organism evidence="8 9">
    <name type="scientific">Ferrovibrio terrae</name>
    <dbReference type="NCBI Taxonomy" id="2594003"/>
    <lineage>
        <taxon>Bacteria</taxon>
        <taxon>Pseudomonadati</taxon>
        <taxon>Pseudomonadota</taxon>
        <taxon>Alphaproteobacteria</taxon>
        <taxon>Rhodospirillales</taxon>
        <taxon>Rhodospirillaceae</taxon>
        <taxon>Ferrovibrio</taxon>
    </lineage>
</organism>
<name>A0A516GWH1_9PROT</name>
<dbReference type="GO" id="GO:0016987">
    <property type="term" value="F:sigma factor activity"/>
    <property type="evidence" value="ECO:0007669"/>
    <property type="project" value="UniProtKB-KW"/>
</dbReference>
<dbReference type="InterPro" id="IPR013249">
    <property type="entry name" value="RNA_pol_sigma70_r4_t2"/>
</dbReference>
<evidence type="ECO:0000256" key="4">
    <source>
        <dbReference type="ARBA" id="ARBA00023163"/>
    </source>
</evidence>
<dbReference type="Pfam" id="PF08281">
    <property type="entry name" value="Sigma70_r4_2"/>
    <property type="match status" value="1"/>
</dbReference>
<dbReference type="EMBL" id="CP041636">
    <property type="protein sequence ID" value="QDO95815.1"/>
    <property type="molecule type" value="Genomic_DNA"/>
</dbReference>
<accession>A0A516GWH1</accession>
<dbReference type="InterPro" id="IPR014284">
    <property type="entry name" value="RNA_pol_sigma-70_dom"/>
</dbReference>
<evidence type="ECO:0000313" key="8">
    <source>
        <dbReference type="EMBL" id="QDO95815.1"/>
    </source>
</evidence>
<evidence type="ECO:0000256" key="2">
    <source>
        <dbReference type="ARBA" id="ARBA00023015"/>
    </source>
</evidence>
<keyword evidence="4" id="KW-0804">Transcription</keyword>
<keyword evidence="3" id="KW-0731">Sigma factor</keyword>
<reference evidence="8 9" key="1">
    <citation type="submission" date="2019-07" db="EMBL/GenBank/DDBJ databases">
        <title>Genome sequencing for Ferrovibrio sp. K5.</title>
        <authorList>
            <person name="Park S.-J."/>
        </authorList>
    </citation>
    <scope>NUCLEOTIDE SEQUENCE [LARGE SCALE GENOMIC DNA]</scope>
    <source>
        <strain evidence="8 9">K5</strain>
    </source>
</reference>
<dbReference type="OrthoDB" id="9803470at2"/>
<evidence type="ECO:0000313" key="9">
    <source>
        <dbReference type="Proteomes" id="UP000317496"/>
    </source>
</evidence>
<dbReference type="InterPro" id="IPR007627">
    <property type="entry name" value="RNA_pol_sigma70_r2"/>
</dbReference>
<dbReference type="SUPFAM" id="SSF88659">
    <property type="entry name" value="Sigma3 and sigma4 domains of RNA polymerase sigma factors"/>
    <property type="match status" value="1"/>
</dbReference>
<feature type="compositionally biased region" description="Basic and acidic residues" evidence="5">
    <location>
        <begin position="173"/>
        <end position="184"/>
    </location>
</feature>
<dbReference type="SUPFAM" id="SSF88946">
    <property type="entry name" value="Sigma2 domain of RNA polymerase sigma factors"/>
    <property type="match status" value="1"/>
</dbReference>
<feature type="region of interest" description="Disordered" evidence="5">
    <location>
        <begin position="161"/>
        <end position="184"/>
    </location>
</feature>
<evidence type="ECO:0000259" key="6">
    <source>
        <dbReference type="Pfam" id="PF04542"/>
    </source>
</evidence>